<dbReference type="EMBL" id="AVQG01000057">
    <property type="protein sequence ID" value="ERH47963.1"/>
    <property type="molecule type" value="Genomic_DNA"/>
</dbReference>
<dbReference type="PATRIC" id="fig|1390371.3.peg.5309"/>
<sequence length="34" mass="3812">MVQCFGVRFARDDCAEAIAELIEDLQQALVSTRL</sequence>
<dbReference type="AlphaFoldDB" id="U1TV54"/>
<gene>
    <name evidence="1" type="ORF">O204_13850</name>
</gene>
<name>U1TV54_9PSED</name>
<dbReference type="Proteomes" id="UP000016504">
    <property type="component" value="Unassembled WGS sequence"/>
</dbReference>
<proteinExistence type="predicted"/>
<evidence type="ECO:0000313" key="1">
    <source>
        <dbReference type="EMBL" id="ERH47963.1"/>
    </source>
</evidence>
<evidence type="ECO:0000313" key="2">
    <source>
        <dbReference type="Proteomes" id="UP000016504"/>
    </source>
</evidence>
<protein>
    <submittedName>
        <fullName evidence="1">Uncharacterized protein</fullName>
    </submittedName>
</protein>
<comment type="caution">
    <text evidence="1">The sequence shown here is derived from an EMBL/GenBank/DDBJ whole genome shotgun (WGS) entry which is preliminary data.</text>
</comment>
<organism evidence="1 2">
    <name type="scientific">Pseudomonas simiae</name>
    <dbReference type="NCBI Taxonomy" id="321846"/>
    <lineage>
        <taxon>Bacteria</taxon>
        <taxon>Pseudomonadati</taxon>
        <taxon>Pseudomonadota</taxon>
        <taxon>Gammaproteobacteria</taxon>
        <taxon>Pseudomonadales</taxon>
        <taxon>Pseudomonadaceae</taxon>
        <taxon>Pseudomonas</taxon>
    </lineage>
</organism>
<accession>U1TV54</accession>
<reference evidence="1 2" key="1">
    <citation type="submission" date="2013-08" db="EMBL/GenBank/DDBJ databases">
        <title>Biodegradation of aromatic compounds in biofilm forming Pseudomonas isolated from sewage sludge.</title>
        <authorList>
            <person name="Qureshi A."/>
            <person name="Ghosh S."/>
            <person name="Khardenavis A.A."/>
            <person name="Kapley A."/>
            <person name="Purohit H.J."/>
        </authorList>
    </citation>
    <scope>NUCLEOTIDE SEQUENCE [LARGE SCALE GENOMIC DNA]</scope>
    <source>
        <strain evidence="1 2">EGD-AQ6</strain>
    </source>
</reference>